<name>A0AAJ6D0R0_LIMFE</name>
<organism evidence="1 2">
    <name type="scientific">Limosilactobacillus fermentum</name>
    <name type="common">Lactobacillus fermentum</name>
    <dbReference type="NCBI Taxonomy" id="1613"/>
    <lineage>
        <taxon>Bacteria</taxon>
        <taxon>Bacillati</taxon>
        <taxon>Bacillota</taxon>
        <taxon>Bacilli</taxon>
        <taxon>Lactobacillales</taxon>
        <taxon>Lactobacillaceae</taxon>
        <taxon>Limosilactobacillus</taxon>
    </lineage>
</organism>
<dbReference type="AlphaFoldDB" id="A0AAJ6D0R0"/>
<dbReference type="InterPro" id="IPR013785">
    <property type="entry name" value="Aldolase_TIM"/>
</dbReference>
<protein>
    <submittedName>
        <fullName evidence="1">NADH-dependent oxidoreductase</fullName>
    </submittedName>
</protein>
<accession>A0AAJ6D0R0</accession>
<dbReference type="EMBL" id="CP121468">
    <property type="protein sequence ID" value="WFR88357.1"/>
    <property type="molecule type" value="Genomic_DNA"/>
</dbReference>
<sequence length="145" mass="15150">MDYLSLSIWGGYDAKPKGADQSFGQIFKQIVGDDTKVMVVGGVFSEATAADAVTNHTDLIGVGQGTLIDPLFGKKILDGQGDTIVSQISPEQVKKAAWTPGLFEAFTREDSLGLPALPGQESILSLHTGQFGEVKGMGSSTSGSD</sequence>
<proteinExistence type="predicted"/>
<dbReference type="Proteomes" id="UP001218104">
    <property type="component" value="Chromosome"/>
</dbReference>
<gene>
    <name evidence="1" type="ORF">P8634_05840</name>
</gene>
<dbReference type="RefSeq" id="WP_231932089.1">
    <property type="nucleotide sequence ID" value="NZ_CP035055.1"/>
</dbReference>
<dbReference type="Gene3D" id="3.20.20.70">
    <property type="entry name" value="Aldolase class I"/>
    <property type="match status" value="1"/>
</dbReference>
<evidence type="ECO:0000313" key="2">
    <source>
        <dbReference type="Proteomes" id="UP001218104"/>
    </source>
</evidence>
<evidence type="ECO:0000313" key="1">
    <source>
        <dbReference type="EMBL" id="WFR88357.1"/>
    </source>
</evidence>
<reference evidence="1" key="1">
    <citation type="submission" date="2023-04" db="EMBL/GenBank/DDBJ databases">
        <title>Genomic of Limosilactobacillus fermentum MSJK0025.</title>
        <authorList>
            <person name="Yang S."/>
        </authorList>
    </citation>
    <scope>NUCLEOTIDE SEQUENCE</scope>
    <source>
        <strain evidence="1">MSJK0025</strain>
    </source>
</reference>
<dbReference type="SUPFAM" id="SSF51395">
    <property type="entry name" value="FMN-linked oxidoreductases"/>
    <property type="match status" value="1"/>
</dbReference>